<accession>A0A073CIN5</accession>
<sequence length="417" mass="46766">MNLYLHLQPENVRFSDYFYSLKPSLLSKTKAVYLAILFGLSNLSLTAPNSSISLPSSEHSAIDSHAAISPSSLIPWGWDSGLKIRRVAGYYPKSPVYFESCPDGIGGKCYGSIPNRSGFYTLAYGSFSYKDKVGPTGKLSCIPNEAENPNAPNNRVLMESHPSEPVGTPPVKGRCPYFFYWKNNGVGESPSAYLINDSSSLPQIPFGYGSFYIGLQENLKTYPGTYGGLDHRNRVMTPLYEWVQGVRLKLRAKVCFADKTEDLYRKIRVHTDMTFYSLNSRQGFGVSVNLMDYVINQGKISTLPELFREPEVAEYSLSQIHVNGKSWNVTPKDLKFTVDKSSDCNLPLKDLPFQDVYIPFKAIFERLIAEGKIERRLTEDAILSSTIVVGLEQWGRNRSEVEISDRSILISLPPIAW</sequence>
<keyword evidence="2" id="KW-1185">Reference proteome</keyword>
<proteinExistence type="predicted"/>
<dbReference type="STRING" id="388467.A19Y_2697"/>
<dbReference type="EMBL" id="CM002803">
    <property type="protein sequence ID" value="KEI67583.1"/>
    <property type="molecule type" value="Genomic_DNA"/>
</dbReference>
<organism evidence="1 2">
    <name type="scientific">Planktothrix agardhii (strain NIVA-CYA 126/8)</name>
    <dbReference type="NCBI Taxonomy" id="388467"/>
    <lineage>
        <taxon>Bacteria</taxon>
        <taxon>Bacillati</taxon>
        <taxon>Cyanobacteriota</taxon>
        <taxon>Cyanophyceae</taxon>
        <taxon>Oscillatoriophycideae</taxon>
        <taxon>Oscillatoriales</taxon>
        <taxon>Microcoleaceae</taxon>
        <taxon>Planktothrix</taxon>
    </lineage>
</organism>
<dbReference type="PATRIC" id="fig|388467.6.peg.2647"/>
<dbReference type="Proteomes" id="UP000027395">
    <property type="component" value="Chromosome"/>
</dbReference>
<reference evidence="1 2" key="1">
    <citation type="journal article" date="2014" name="Appl. Environ. Microbiol.">
        <title>Elucidation of insertion elements encoded on plasmids and in vitro construction of shuttle vectors from the toxic cyanobacterium Planktothrix.</title>
        <authorList>
            <person name="Christiansen G."/>
            <person name="Goesmann A."/>
            <person name="Kurmayer R."/>
        </authorList>
    </citation>
    <scope>NUCLEOTIDE SEQUENCE [LARGE SCALE GENOMIC DNA]</scope>
    <source>
        <strain evidence="1 2">NIVA-CYA 126/8</strain>
    </source>
</reference>
<evidence type="ECO:0000313" key="2">
    <source>
        <dbReference type="Proteomes" id="UP000027395"/>
    </source>
</evidence>
<dbReference type="RefSeq" id="WP_144390465.1">
    <property type="nucleotide sequence ID" value="NZ_CM002803.1"/>
</dbReference>
<dbReference type="HOGENOM" id="CLU_658649_0_0_3"/>
<gene>
    <name evidence="1" type="ORF">A19Y_2697</name>
</gene>
<protein>
    <submittedName>
        <fullName evidence="1">Uncharacterized protein</fullName>
    </submittedName>
</protein>
<name>A0A073CIN5_PLAA1</name>
<evidence type="ECO:0000313" key="1">
    <source>
        <dbReference type="EMBL" id="KEI67583.1"/>
    </source>
</evidence>
<dbReference type="AlphaFoldDB" id="A0A073CIN5"/>